<reference evidence="2 3" key="1">
    <citation type="journal article" date="2021" name="Elife">
        <title>Chloroplast acquisition without the gene transfer in kleptoplastic sea slugs, Plakobranchus ocellatus.</title>
        <authorList>
            <person name="Maeda T."/>
            <person name="Takahashi S."/>
            <person name="Yoshida T."/>
            <person name="Shimamura S."/>
            <person name="Takaki Y."/>
            <person name="Nagai Y."/>
            <person name="Toyoda A."/>
            <person name="Suzuki Y."/>
            <person name="Arimoto A."/>
            <person name="Ishii H."/>
            <person name="Satoh N."/>
            <person name="Nishiyama T."/>
            <person name="Hasebe M."/>
            <person name="Maruyama T."/>
            <person name="Minagawa J."/>
            <person name="Obokata J."/>
            <person name="Shigenobu S."/>
        </authorList>
    </citation>
    <scope>NUCLEOTIDE SEQUENCE [LARGE SCALE GENOMIC DNA]</scope>
</reference>
<proteinExistence type="predicted"/>
<sequence length="74" mass="8452">MAHWWDNGQRTCPGVDRNSSEGSTPPTTLRSNEGLKTQDEFIVDVPEQNHTRRRQNEIKRPGSNDALHGTVRRL</sequence>
<feature type="region of interest" description="Disordered" evidence="1">
    <location>
        <begin position="1"/>
        <end position="74"/>
    </location>
</feature>
<evidence type="ECO:0000313" key="2">
    <source>
        <dbReference type="EMBL" id="GFN86393.1"/>
    </source>
</evidence>
<feature type="compositionally biased region" description="Basic and acidic residues" evidence="1">
    <location>
        <begin position="47"/>
        <end position="62"/>
    </location>
</feature>
<dbReference type="AlphaFoldDB" id="A0AAV3YXF1"/>
<gene>
    <name evidence="2" type="ORF">PoB_001289900</name>
</gene>
<feature type="compositionally biased region" description="Polar residues" evidence="1">
    <location>
        <begin position="20"/>
        <end position="35"/>
    </location>
</feature>
<dbReference type="EMBL" id="BLXT01001517">
    <property type="protein sequence ID" value="GFN86393.1"/>
    <property type="molecule type" value="Genomic_DNA"/>
</dbReference>
<evidence type="ECO:0000313" key="3">
    <source>
        <dbReference type="Proteomes" id="UP000735302"/>
    </source>
</evidence>
<organism evidence="2 3">
    <name type="scientific">Plakobranchus ocellatus</name>
    <dbReference type="NCBI Taxonomy" id="259542"/>
    <lineage>
        <taxon>Eukaryota</taxon>
        <taxon>Metazoa</taxon>
        <taxon>Spiralia</taxon>
        <taxon>Lophotrochozoa</taxon>
        <taxon>Mollusca</taxon>
        <taxon>Gastropoda</taxon>
        <taxon>Heterobranchia</taxon>
        <taxon>Euthyneura</taxon>
        <taxon>Panpulmonata</taxon>
        <taxon>Sacoglossa</taxon>
        <taxon>Placobranchoidea</taxon>
        <taxon>Plakobranchidae</taxon>
        <taxon>Plakobranchus</taxon>
    </lineage>
</organism>
<dbReference type="Proteomes" id="UP000735302">
    <property type="component" value="Unassembled WGS sequence"/>
</dbReference>
<keyword evidence="3" id="KW-1185">Reference proteome</keyword>
<name>A0AAV3YXF1_9GAST</name>
<accession>A0AAV3YXF1</accession>
<protein>
    <submittedName>
        <fullName evidence="2">Uncharacterized protein</fullName>
    </submittedName>
</protein>
<evidence type="ECO:0000256" key="1">
    <source>
        <dbReference type="SAM" id="MobiDB-lite"/>
    </source>
</evidence>
<comment type="caution">
    <text evidence="2">The sequence shown here is derived from an EMBL/GenBank/DDBJ whole genome shotgun (WGS) entry which is preliminary data.</text>
</comment>